<dbReference type="Proteomes" id="UP000316313">
    <property type="component" value="Chromosome"/>
</dbReference>
<accession>A0A4Y6UM23</accession>
<evidence type="ECO:0000313" key="2">
    <source>
        <dbReference type="EMBL" id="QDH17446.1"/>
    </source>
</evidence>
<dbReference type="KEGG" id="ssam:E3D00_07620"/>
<reference evidence="2 3" key="1">
    <citation type="submission" date="2019-03" db="EMBL/GenBank/DDBJ databases">
        <title>The complete genome sequence of Swingsia samuiensis NBRC107927(T).</title>
        <authorList>
            <person name="Chua K.-O."/>
            <person name="Chan K.-G."/>
            <person name="See-Too W.-S."/>
        </authorList>
    </citation>
    <scope>NUCLEOTIDE SEQUENCE [LARGE SCALE GENOMIC DNA]</scope>
    <source>
        <strain evidence="2 3">AH83</strain>
    </source>
</reference>
<gene>
    <name evidence="2" type="ORF">E3D00_07620</name>
</gene>
<dbReference type="EMBL" id="CP038141">
    <property type="protein sequence ID" value="QDH17446.1"/>
    <property type="molecule type" value="Genomic_DNA"/>
</dbReference>
<protein>
    <submittedName>
        <fullName evidence="2">Uncharacterized protein</fullName>
    </submittedName>
</protein>
<feature type="coiled-coil region" evidence="1">
    <location>
        <begin position="6"/>
        <end position="33"/>
    </location>
</feature>
<proteinExistence type="predicted"/>
<dbReference type="AlphaFoldDB" id="A0A4Y6UM23"/>
<keyword evidence="1" id="KW-0175">Coiled coil</keyword>
<sequence length="79" mass="9332">MNTDKLQELSLENMRLKDEVKALKEKLHMSLLESALRKSLYKSDLTDEYEMPDEAELRYFISEMNKAGWSFVRDEVATK</sequence>
<evidence type="ECO:0000313" key="3">
    <source>
        <dbReference type="Proteomes" id="UP000316313"/>
    </source>
</evidence>
<name>A0A4Y6UM23_9PROT</name>
<dbReference type="RefSeq" id="WP_141461401.1">
    <property type="nucleotide sequence ID" value="NZ_CP038141.1"/>
</dbReference>
<organism evidence="2 3">
    <name type="scientific">Swingsia samuiensis</name>
    <dbReference type="NCBI Taxonomy" id="1293412"/>
    <lineage>
        <taxon>Bacteria</taxon>
        <taxon>Pseudomonadati</taxon>
        <taxon>Pseudomonadota</taxon>
        <taxon>Alphaproteobacteria</taxon>
        <taxon>Acetobacterales</taxon>
        <taxon>Acetobacteraceae</taxon>
        <taxon>Swingsia</taxon>
    </lineage>
</organism>
<evidence type="ECO:0000256" key="1">
    <source>
        <dbReference type="SAM" id="Coils"/>
    </source>
</evidence>
<keyword evidence="3" id="KW-1185">Reference proteome</keyword>